<dbReference type="Pfam" id="PF13843">
    <property type="entry name" value="DDE_Tnp_1_7"/>
    <property type="match status" value="1"/>
</dbReference>
<proteinExistence type="predicted"/>
<dbReference type="PANTHER" id="PTHR46599">
    <property type="entry name" value="PIGGYBAC TRANSPOSABLE ELEMENT-DERIVED PROTEIN 4"/>
    <property type="match status" value="1"/>
</dbReference>
<evidence type="ECO:0000259" key="1">
    <source>
        <dbReference type="Pfam" id="PF13843"/>
    </source>
</evidence>
<sequence length="337" mass="38579">MRDAHGVIRYHLVFEWLLLTFGEEGFFEFVAGRMQNYMIHIMKDELFRPRYFDPMDKKYTQADHVARFFGCQLVRAIKGLSSVNNCWSTHEALDAVGTAKESMPRGAFSDMQQCMHFADDWEEEDKEVWDDYFGDVKVESPSDVAHHCRKFAIVEDAFDVRWKTAVIFRWRLTMDESCTPGWYHGPITQGPEPKPVRTSATMHTVCATDGPLVTYKLHACTFGGETDEDNVTTTQKWVNLMLLLLDDFKGKGHCVSMDSAYMGVIMAQIGHEEWKLNMVGTAPSNRTGANMKDVIDKMKAGTYESCFWQHNTKNLVYAAWSDNAIVKTLSNHHGQQL</sequence>
<comment type="caution">
    <text evidence="2">The sequence shown here is derived from an EMBL/GenBank/DDBJ whole genome shotgun (WGS) entry which is preliminary data.</text>
</comment>
<dbReference type="AlphaFoldDB" id="A0ABD3QF82"/>
<gene>
    <name evidence="2" type="ORF">ACHAW5_000574</name>
</gene>
<name>A0ABD3QF82_9STRA</name>
<evidence type="ECO:0000313" key="3">
    <source>
        <dbReference type="Proteomes" id="UP001530315"/>
    </source>
</evidence>
<feature type="domain" description="PiggyBac transposable element-derived protein" evidence="1">
    <location>
        <begin position="45"/>
        <end position="336"/>
    </location>
</feature>
<reference evidence="2 3" key="1">
    <citation type="submission" date="2024-10" db="EMBL/GenBank/DDBJ databases">
        <title>Updated reference genomes for cyclostephanoid diatoms.</title>
        <authorList>
            <person name="Roberts W.R."/>
            <person name="Alverson A.J."/>
        </authorList>
    </citation>
    <scope>NUCLEOTIDE SEQUENCE [LARGE SCALE GENOMIC DNA]</scope>
    <source>
        <strain evidence="2 3">AJA276-08</strain>
    </source>
</reference>
<evidence type="ECO:0000313" key="2">
    <source>
        <dbReference type="EMBL" id="KAL3798584.1"/>
    </source>
</evidence>
<keyword evidence="3" id="KW-1185">Reference proteome</keyword>
<dbReference type="Proteomes" id="UP001530315">
    <property type="component" value="Unassembled WGS sequence"/>
</dbReference>
<dbReference type="EMBL" id="JALLAZ020000292">
    <property type="protein sequence ID" value="KAL3798584.1"/>
    <property type="molecule type" value="Genomic_DNA"/>
</dbReference>
<organism evidence="2 3">
    <name type="scientific">Stephanodiscus triporus</name>
    <dbReference type="NCBI Taxonomy" id="2934178"/>
    <lineage>
        <taxon>Eukaryota</taxon>
        <taxon>Sar</taxon>
        <taxon>Stramenopiles</taxon>
        <taxon>Ochrophyta</taxon>
        <taxon>Bacillariophyta</taxon>
        <taxon>Coscinodiscophyceae</taxon>
        <taxon>Thalassiosirophycidae</taxon>
        <taxon>Stephanodiscales</taxon>
        <taxon>Stephanodiscaceae</taxon>
        <taxon>Stephanodiscus</taxon>
    </lineage>
</organism>
<accession>A0ABD3QF82</accession>
<dbReference type="InterPro" id="IPR029526">
    <property type="entry name" value="PGBD"/>
</dbReference>
<dbReference type="PANTHER" id="PTHR46599:SF3">
    <property type="entry name" value="PIGGYBAC TRANSPOSABLE ELEMENT-DERIVED PROTEIN 4"/>
    <property type="match status" value="1"/>
</dbReference>
<protein>
    <recommendedName>
        <fullName evidence="1">PiggyBac transposable element-derived protein domain-containing protein</fullName>
    </recommendedName>
</protein>